<sequence length="160" mass="18580">MFCKICKNANSSSVWTTTGLEWLKDDCIERHIKAINAKNSDQLTIKEGFMQQMNHNQALIICCMRNVYYLTQRNIALNNYRSLCDLITYQINYQYQTGDENFIQNLRPPLLQNHSEITTSSFSTNNYALYKNAVAERELLFSIFTIIEESVVVEVKESPC</sequence>
<dbReference type="AlphaFoldDB" id="A0A015J021"/>
<dbReference type="HOGENOM" id="CLU_1653088_0_0_1"/>
<comment type="caution">
    <text evidence="1">The sequence shown here is derived from an EMBL/GenBank/DDBJ whole genome shotgun (WGS) entry which is preliminary data.</text>
</comment>
<name>A0A015J021_RHIIW</name>
<reference evidence="1 2" key="1">
    <citation type="submission" date="2014-02" db="EMBL/GenBank/DDBJ databases">
        <title>Single nucleus genome sequencing reveals high similarity among nuclei of an endomycorrhizal fungus.</title>
        <authorList>
            <person name="Lin K."/>
            <person name="Geurts R."/>
            <person name="Zhang Z."/>
            <person name="Limpens E."/>
            <person name="Saunders D.G."/>
            <person name="Mu D."/>
            <person name="Pang E."/>
            <person name="Cao H."/>
            <person name="Cha H."/>
            <person name="Lin T."/>
            <person name="Zhou Q."/>
            <person name="Shang Y."/>
            <person name="Li Y."/>
            <person name="Ivanov S."/>
            <person name="Sharma T."/>
            <person name="Velzen R.V."/>
            <person name="Ruijter N.D."/>
            <person name="Aanen D.K."/>
            <person name="Win J."/>
            <person name="Kamoun S."/>
            <person name="Bisseling T."/>
            <person name="Huang S."/>
        </authorList>
    </citation>
    <scope>NUCLEOTIDE SEQUENCE [LARGE SCALE GENOMIC DNA]</scope>
    <source>
        <strain evidence="2">DAOM197198w</strain>
    </source>
</reference>
<dbReference type="EMBL" id="JEMT01024341">
    <property type="protein sequence ID" value="EXX62877.1"/>
    <property type="molecule type" value="Genomic_DNA"/>
</dbReference>
<dbReference type="STRING" id="1432141.A0A015J021"/>
<dbReference type="Proteomes" id="UP000022910">
    <property type="component" value="Unassembled WGS sequence"/>
</dbReference>
<organism evidence="1 2">
    <name type="scientific">Rhizophagus irregularis (strain DAOM 197198w)</name>
    <name type="common">Glomus intraradices</name>
    <dbReference type="NCBI Taxonomy" id="1432141"/>
    <lineage>
        <taxon>Eukaryota</taxon>
        <taxon>Fungi</taxon>
        <taxon>Fungi incertae sedis</taxon>
        <taxon>Mucoromycota</taxon>
        <taxon>Glomeromycotina</taxon>
        <taxon>Glomeromycetes</taxon>
        <taxon>Glomerales</taxon>
        <taxon>Glomeraceae</taxon>
        <taxon>Rhizophagus</taxon>
    </lineage>
</organism>
<evidence type="ECO:0000313" key="1">
    <source>
        <dbReference type="EMBL" id="EXX62877.1"/>
    </source>
</evidence>
<accession>A0A015J021</accession>
<gene>
    <name evidence="1" type="ORF">RirG_157660</name>
</gene>
<protein>
    <submittedName>
        <fullName evidence="1">Uncharacterized protein</fullName>
    </submittedName>
</protein>
<proteinExistence type="predicted"/>
<evidence type="ECO:0000313" key="2">
    <source>
        <dbReference type="Proteomes" id="UP000022910"/>
    </source>
</evidence>
<keyword evidence="2" id="KW-1185">Reference proteome</keyword>